<evidence type="ECO:0000313" key="11">
    <source>
        <dbReference type="EMBL" id="CAA9213469.1"/>
    </source>
</evidence>
<dbReference type="PROSITE" id="PS51671">
    <property type="entry name" value="ACT"/>
    <property type="match status" value="1"/>
</dbReference>
<dbReference type="Pfam" id="PF01842">
    <property type="entry name" value="ACT"/>
    <property type="match status" value="1"/>
</dbReference>
<dbReference type="GO" id="GO:0004617">
    <property type="term" value="F:phosphoglycerate dehydrogenase activity"/>
    <property type="evidence" value="ECO:0007669"/>
    <property type="project" value="UniProtKB-UniRule"/>
</dbReference>
<dbReference type="EMBL" id="CADCTP010000009">
    <property type="protein sequence ID" value="CAA9213469.1"/>
    <property type="molecule type" value="Genomic_DNA"/>
</dbReference>
<evidence type="ECO:0000256" key="4">
    <source>
        <dbReference type="ARBA" id="ARBA00021582"/>
    </source>
</evidence>
<dbReference type="NCBIfam" id="TIGR01327">
    <property type="entry name" value="PGDH"/>
    <property type="match status" value="1"/>
</dbReference>
<dbReference type="InterPro" id="IPR036291">
    <property type="entry name" value="NAD(P)-bd_dom_sf"/>
</dbReference>
<dbReference type="InterPro" id="IPR002912">
    <property type="entry name" value="ACT_dom"/>
</dbReference>
<dbReference type="InterPro" id="IPR029009">
    <property type="entry name" value="ASB_dom_sf"/>
</dbReference>
<dbReference type="SUPFAM" id="SSF51735">
    <property type="entry name" value="NAD(P)-binding Rossmann-fold domains"/>
    <property type="match status" value="1"/>
</dbReference>
<comment type="catalytic activity">
    <reaction evidence="8 9">
        <text>(2R)-3-phosphoglycerate + NAD(+) = 3-phosphooxypyruvate + NADH + H(+)</text>
        <dbReference type="Rhea" id="RHEA:12641"/>
        <dbReference type="ChEBI" id="CHEBI:15378"/>
        <dbReference type="ChEBI" id="CHEBI:18110"/>
        <dbReference type="ChEBI" id="CHEBI:57540"/>
        <dbReference type="ChEBI" id="CHEBI:57945"/>
        <dbReference type="ChEBI" id="CHEBI:58272"/>
        <dbReference type="EC" id="1.1.1.95"/>
    </reaction>
</comment>
<dbReference type="CDD" id="cd04902">
    <property type="entry name" value="ACT_3PGDH-xct"/>
    <property type="match status" value="1"/>
</dbReference>
<evidence type="ECO:0000256" key="3">
    <source>
        <dbReference type="ARBA" id="ARBA00005854"/>
    </source>
</evidence>
<comment type="pathway">
    <text evidence="2 9">Amino-acid biosynthesis; L-serine biosynthesis; L-serine from 3-phospho-D-glycerate: step 1/3.</text>
</comment>
<dbReference type="CDD" id="cd12173">
    <property type="entry name" value="PGDH_4"/>
    <property type="match status" value="1"/>
</dbReference>
<dbReference type="FunFam" id="3.40.50.720:FF:000021">
    <property type="entry name" value="D-3-phosphoglycerate dehydrogenase"/>
    <property type="match status" value="1"/>
</dbReference>
<dbReference type="Gene3D" id="3.30.70.260">
    <property type="match status" value="1"/>
</dbReference>
<dbReference type="Pfam" id="PF02826">
    <property type="entry name" value="2-Hacid_dh_C"/>
    <property type="match status" value="1"/>
</dbReference>
<gene>
    <name evidence="11" type="ORF">AVDCRST_MAG41-106</name>
</gene>
<evidence type="ECO:0000256" key="2">
    <source>
        <dbReference type="ARBA" id="ARBA00005216"/>
    </source>
</evidence>
<evidence type="ECO:0000256" key="6">
    <source>
        <dbReference type="ARBA" id="ARBA00023027"/>
    </source>
</evidence>
<dbReference type="InterPro" id="IPR006139">
    <property type="entry name" value="D-isomer_2_OHA_DH_cat_dom"/>
</dbReference>
<dbReference type="AlphaFoldDB" id="A0A6J4H614"/>
<comment type="function">
    <text evidence="1">Catalyzes the reversible oxidation of 3-phospho-D-glycerate to 3-phosphonooxypyruvate, the first step of the phosphorylated L-serine biosynthesis pathway. Also catalyzes the reversible oxidation of 2-hydroxyglutarate to 2-oxoglutarate.</text>
</comment>
<dbReference type="InterPro" id="IPR029753">
    <property type="entry name" value="D-isomer_DH_CS"/>
</dbReference>
<dbReference type="PANTHER" id="PTHR42938:SF47">
    <property type="entry name" value="HYDROXYPYRUVATE REDUCTASE"/>
    <property type="match status" value="1"/>
</dbReference>
<name>A0A6J4H614_9ACTN</name>
<dbReference type="Gene3D" id="3.40.50.720">
    <property type="entry name" value="NAD(P)-binding Rossmann-like Domain"/>
    <property type="match status" value="2"/>
</dbReference>
<evidence type="ECO:0000256" key="7">
    <source>
        <dbReference type="ARBA" id="ARBA00048126"/>
    </source>
</evidence>
<dbReference type="SUPFAM" id="SSF143548">
    <property type="entry name" value="Serine metabolism enzymes domain"/>
    <property type="match status" value="1"/>
</dbReference>
<dbReference type="PANTHER" id="PTHR42938">
    <property type="entry name" value="FORMATE DEHYDROGENASE 1"/>
    <property type="match status" value="1"/>
</dbReference>
<dbReference type="UniPathway" id="UPA00135">
    <property type="reaction ID" value="UER00196"/>
</dbReference>
<dbReference type="SUPFAM" id="SSF55021">
    <property type="entry name" value="ACT-like"/>
    <property type="match status" value="1"/>
</dbReference>
<dbReference type="GO" id="GO:0051287">
    <property type="term" value="F:NAD binding"/>
    <property type="evidence" value="ECO:0007669"/>
    <property type="project" value="UniProtKB-UniRule"/>
</dbReference>
<proteinExistence type="inferred from homology"/>
<dbReference type="PROSITE" id="PS00065">
    <property type="entry name" value="D_2_HYDROXYACID_DH_1"/>
    <property type="match status" value="1"/>
</dbReference>
<keyword evidence="9" id="KW-0028">Amino-acid biosynthesis</keyword>
<dbReference type="Pfam" id="PF00389">
    <property type="entry name" value="2-Hacid_dh"/>
    <property type="match status" value="1"/>
</dbReference>
<accession>A0A6J4H614</accession>
<keyword evidence="6 9" id="KW-0520">NAD</keyword>
<dbReference type="InterPro" id="IPR045865">
    <property type="entry name" value="ACT-like_dom_sf"/>
</dbReference>
<dbReference type="PROSITE" id="PS00671">
    <property type="entry name" value="D_2_HYDROXYACID_DH_3"/>
    <property type="match status" value="1"/>
</dbReference>
<dbReference type="GO" id="GO:0006564">
    <property type="term" value="P:L-serine biosynthetic process"/>
    <property type="evidence" value="ECO:0007669"/>
    <property type="project" value="UniProtKB-UniRule"/>
</dbReference>
<dbReference type="PROSITE" id="PS00670">
    <property type="entry name" value="D_2_HYDROXYACID_DH_2"/>
    <property type="match status" value="1"/>
</dbReference>
<keyword evidence="5 9" id="KW-0560">Oxidoreductase</keyword>
<evidence type="ECO:0000256" key="5">
    <source>
        <dbReference type="ARBA" id="ARBA00023002"/>
    </source>
</evidence>
<dbReference type="Pfam" id="PF19304">
    <property type="entry name" value="PGDH_inter"/>
    <property type="match status" value="1"/>
</dbReference>
<evidence type="ECO:0000259" key="10">
    <source>
        <dbReference type="PROSITE" id="PS51671"/>
    </source>
</evidence>
<protein>
    <recommendedName>
        <fullName evidence="4 9">D-3-phosphoglycerate dehydrogenase</fullName>
        <ecNumber evidence="9">1.1.1.95</ecNumber>
    </recommendedName>
</protein>
<comment type="similarity">
    <text evidence="3 9">Belongs to the D-isomer specific 2-hydroxyacid dehydrogenase family.</text>
</comment>
<evidence type="ECO:0000256" key="1">
    <source>
        <dbReference type="ARBA" id="ARBA00003800"/>
    </source>
</evidence>
<comment type="catalytic activity">
    <reaction evidence="7">
        <text>(R)-2-hydroxyglutarate + NAD(+) = 2-oxoglutarate + NADH + H(+)</text>
        <dbReference type="Rhea" id="RHEA:49612"/>
        <dbReference type="ChEBI" id="CHEBI:15378"/>
        <dbReference type="ChEBI" id="CHEBI:15801"/>
        <dbReference type="ChEBI" id="CHEBI:16810"/>
        <dbReference type="ChEBI" id="CHEBI:57540"/>
        <dbReference type="ChEBI" id="CHEBI:57945"/>
        <dbReference type="EC" id="1.1.1.399"/>
    </reaction>
</comment>
<evidence type="ECO:0000256" key="8">
    <source>
        <dbReference type="ARBA" id="ARBA00048731"/>
    </source>
</evidence>
<evidence type="ECO:0000256" key="9">
    <source>
        <dbReference type="RuleBase" id="RU363003"/>
    </source>
</evidence>
<dbReference type="InterPro" id="IPR045626">
    <property type="entry name" value="PGDH_ASB_dom"/>
</dbReference>
<keyword evidence="9" id="KW-0718">Serine biosynthesis</keyword>
<reference evidence="11" key="1">
    <citation type="submission" date="2020-02" db="EMBL/GenBank/DDBJ databases">
        <authorList>
            <person name="Meier V. D."/>
        </authorList>
    </citation>
    <scope>NUCLEOTIDE SEQUENCE</scope>
    <source>
        <strain evidence="11">AVDCRST_MAG41</strain>
    </source>
</reference>
<dbReference type="SUPFAM" id="SSF52283">
    <property type="entry name" value="Formate/glycerate dehydrogenase catalytic domain-like"/>
    <property type="match status" value="1"/>
</dbReference>
<dbReference type="InterPro" id="IPR006140">
    <property type="entry name" value="D-isomer_DH_NAD-bd"/>
</dbReference>
<sequence length="535" mass="55043">MAQPERRPVVLVAEELAPSALEVLSADFDLRHVDGADRAALLPALADVDAVLIRSATRMDAEALAAAARLSVVARAGIGLDNVDVPAATARGVMVVNAPTSNIVSAAEHAVALLLAVARNVPAADASLQAGQWKRSKFTGVEVADKTVGVVGLGKIGVLVAQRLAAFGVRLLAYDPYIQPARADQIGVRLVGLEELLAESDFVTIHLPKTPETLGLIGARELALAKPGVRIINAARGGLVDEAALADAIRSGHVAGAGIDVFPKEPATESPLFGLPGVVVTPHLGASTVEAQDKAGLAVARSVRLALMGEFVPDAVNVQAGGPVAEEVRPGLPLAEKLGRVFTALAAGVAQSITVEVRGEISAYDVSVLQLAALKGVFSDVVSEQVTFVNAPLLAKDRGVDVGLATYADAEDYRNLVTVRGVLATGEPVSVSGTLTGPTQQEKLTEVDGYDVDLRLEGHLLFFRYTDRPGVVGAVGARLGDAGVNIAGAQVSRTRRGGEALMVVTVDSNVPADVLQGIGTAIGATAVRGADIDTE</sequence>
<dbReference type="EC" id="1.1.1.95" evidence="9"/>
<dbReference type="InterPro" id="IPR006236">
    <property type="entry name" value="PGDH"/>
</dbReference>
<feature type="domain" description="ACT" evidence="10">
    <location>
        <begin position="460"/>
        <end position="532"/>
    </location>
</feature>
<dbReference type="InterPro" id="IPR029752">
    <property type="entry name" value="D-isomer_DH_CS1"/>
</dbReference>
<dbReference type="Gene3D" id="3.30.1330.90">
    <property type="entry name" value="D-3-phosphoglycerate dehydrogenase, domain 3"/>
    <property type="match status" value="1"/>
</dbReference>
<organism evidence="11">
    <name type="scientific">uncultured Mycobacteriales bacterium</name>
    <dbReference type="NCBI Taxonomy" id="581187"/>
    <lineage>
        <taxon>Bacteria</taxon>
        <taxon>Bacillati</taxon>
        <taxon>Actinomycetota</taxon>
        <taxon>Actinomycetes</taxon>
        <taxon>Mycobacteriales</taxon>
        <taxon>environmental samples</taxon>
    </lineage>
</organism>